<dbReference type="Proteomes" id="UP000037510">
    <property type="component" value="Unassembled WGS sequence"/>
</dbReference>
<comment type="caution">
    <text evidence="2">The sequence shown here is derived from an EMBL/GenBank/DDBJ whole genome shotgun (WGS) entry which is preliminary data.</text>
</comment>
<dbReference type="OrthoDB" id="7428280at2759"/>
<sequence>MAHEVSTPKNTVSRDNLTVLIMNNMLNNSVEFASDFETIETDSPLRKPTTQPINKKLFHSPMSDSPNEHAFRPSDRSKKAKKRKQNLVPNSSEKIKKAYVKECEQDGYSPDVRGGMRKRVLISLFHNKEYCMDVS</sequence>
<feature type="compositionally biased region" description="Basic and acidic residues" evidence="1">
    <location>
        <begin position="66"/>
        <end position="77"/>
    </location>
</feature>
<protein>
    <submittedName>
        <fullName evidence="2">Uncharacterized protein</fullName>
    </submittedName>
</protein>
<evidence type="ECO:0000256" key="1">
    <source>
        <dbReference type="SAM" id="MobiDB-lite"/>
    </source>
</evidence>
<evidence type="ECO:0000313" key="2">
    <source>
        <dbReference type="EMBL" id="KOB77280.1"/>
    </source>
</evidence>
<proteinExistence type="predicted"/>
<organism evidence="2 3">
    <name type="scientific">Operophtera brumata</name>
    <name type="common">Winter moth</name>
    <name type="synonym">Phalaena brumata</name>
    <dbReference type="NCBI Taxonomy" id="104452"/>
    <lineage>
        <taxon>Eukaryota</taxon>
        <taxon>Metazoa</taxon>
        <taxon>Ecdysozoa</taxon>
        <taxon>Arthropoda</taxon>
        <taxon>Hexapoda</taxon>
        <taxon>Insecta</taxon>
        <taxon>Pterygota</taxon>
        <taxon>Neoptera</taxon>
        <taxon>Endopterygota</taxon>
        <taxon>Lepidoptera</taxon>
        <taxon>Glossata</taxon>
        <taxon>Ditrysia</taxon>
        <taxon>Geometroidea</taxon>
        <taxon>Geometridae</taxon>
        <taxon>Larentiinae</taxon>
        <taxon>Operophtera</taxon>
    </lineage>
</organism>
<name>A0A0L7LPC9_OPEBR</name>
<evidence type="ECO:0000313" key="3">
    <source>
        <dbReference type="Proteomes" id="UP000037510"/>
    </source>
</evidence>
<reference evidence="2 3" key="1">
    <citation type="journal article" date="2015" name="Genome Biol. Evol.">
        <title>The genome of winter moth (Operophtera brumata) provides a genomic perspective on sexual dimorphism and phenology.</title>
        <authorList>
            <person name="Derks M.F."/>
            <person name="Smit S."/>
            <person name="Salis L."/>
            <person name="Schijlen E."/>
            <person name="Bossers A."/>
            <person name="Mateman C."/>
            <person name="Pijl A.S."/>
            <person name="de Ridder D."/>
            <person name="Groenen M.A."/>
            <person name="Visser M.E."/>
            <person name="Megens H.J."/>
        </authorList>
    </citation>
    <scope>NUCLEOTIDE SEQUENCE [LARGE SCALE GENOMIC DNA]</scope>
    <source>
        <strain evidence="2">WM2013NL</strain>
        <tissue evidence="2">Head and thorax</tissue>
    </source>
</reference>
<gene>
    <name evidence="2" type="ORF">OBRU01_04388</name>
</gene>
<feature type="region of interest" description="Disordered" evidence="1">
    <location>
        <begin position="42"/>
        <end position="95"/>
    </location>
</feature>
<dbReference type="EMBL" id="JTDY01000419">
    <property type="protein sequence ID" value="KOB77280.1"/>
    <property type="molecule type" value="Genomic_DNA"/>
</dbReference>
<accession>A0A0L7LPC9</accession>
<keyword evidence="3" id="KW-1185">Reference proteome</keyword>
<dbReference type="AlphaFoldDB" id="A0A0L7LPC9"/>